<keyword evidence="2" id="KW-0802">TPR repeat</keyword>
<keyword evidence="1" id="KW-0238">DNA-binding</keyword>
<evidence type="ECO:0000259" key="4">
    <source>
        <dbReference type="PROSITE" id="PS50118"/>
    </source>
</evidence>
<feature type="compositionally biased region" description="Polar residues" evidence="3">
    <location>
        <begin position="114"/>
        <end position="123"/>
    </location>
</feature>
<proteinExistence type="predicted"/>
<sequence>MGPTGEIRRRTEACQSLFTHCLSNPLFSELDWFENRQGEFNLWVASLKAANTGRSSLDYRVRDSLEVRELICDLLDGLAEALEGLLQTAKPRSSTSTPETETDLLQEPEDDVSSVFSGFSTNGRDTDSLPSIGKADGPVLEQMFSVKTILEQLARISTAIRRSGATYRYRKADMSLKEEEFEEFKTHLTIVILKGNAVANTEEPTDTTATRARLMDSERLTVVQKRLIRANIVRRNRIIFATRSMKPIETPAAQKPQQPQQQPEKVFKVPTVTTEPTPQLIQKPTEQISDGPAIPPQEPNIIASSIAPTATEMGSQFNWQHAVEPKKSTPSVVTHVTRIGAAQDYPSCPKPISDELLQCPYCADLLPAIYSKNQSRWRGHIAQDILPYMCIYEDCKTSDEMYLTSDDLHKHMCSQHGVDHWVCDYCASKLEANQSFVFKYPEHWESHMKIEHAAFPPSRLPTLAKVSQRRMLQPLTCPLCGDVAEQPQSTLDDHIAKHLHEFALRCLPWGTGGNEGDSVNAKTVGASNLSELSDEDDEDGDLARLGLTEADTPTQLYERLKASYFGLLGNPDSDHHPTWPYDKQTSEELLSVRERLLKHLSAAEPLLRYQADQLTQQQSHSLALADLFGSVGFISPHEQRRMSGKLRSYTIDPTSSFPETESKLLEILGSHLLKVTHILHQALLEWGAKRPSNAFELYCEKARPILEANANDGSANIEEGLARGWEALDNRREEFQRKSELDRENFENYKTQATQDSKTMLKDELGVIDVALSGNLPYTTTIQQTSEEDQQCLHHLRSTDPADDKMRIEQTKGDVADEAVTATPSDHPDRAGGLNNLGIWLGRRFEWTGAMKDLNRAVDVADEAVTATPSDHPDRARQLSNLGSWLGRRFERTGAMEDLNRAVDVADEAVTATPSDHPDRAGRLSNLGSGLGRRFERTGAMGDLNRAVDVVDEAVTATPSDHPDRAGWLSNLGRWLGMRFERTGAMEDLNRAVDVADEAVTATPSDHPDRAGRLSNLGRWLGTRFERTGAMEDLNRAMYARALQGKEEALGPKHTSTLNTANNLSNLYKSQGKLAKAETMYAQTLQGKEEALGLKHTSTLNTVNNLGNFYADQGKLAEAEAMYTQALQGQEETLGPKHTSTLDTVNNLGTPFTHYAILIGINAYQDKALKGCVRDVQAIKRYLESVLDPLHLQIFTATESTDPESSSPIEDPMIWPTYDNVTSAFDTIISLAKPGDFVYIHYSGHGTRAFSNKSTGDLALVLLNEGKEVQYLWGSRLAFSLEAMVNKGLVLTLVLDCCFSASVYRRDDPIIRFLPYEAGIGSRYLLDPEISLRDETCYPASRDACMRPNWLIDPDGYAILVACDPHKEAIELKADGQSHGALSYFLLKALKEREGLTKKHKDIYDHLRAAFRKSTLPQNPALYGNKGQGFFGHTNAEITAETVPIVVKQDGSLELLAGQAHGVSDSDQFALCPSASAKCDPRSQGDSVFARVVHARAFTAELKQLDETPVSPKTGWTATALVRSSLQRSLIRLNISLPHRNEWQAALKQRSLDFHIDVDKSPFSFHIILNSNKEYEILNESDQKIPNLPIMSQDQMDVSDVCDIIKHLARYNLVRDLANKVPADPFRESFEVHIISRSGEVFNPGRVVEVEQDDEVKFTLELQATNKGNKDLYVYIYDIGPCWQVKNIYSGSYEVIPPLYSGSGFTGMLRKKLKMSVPAEMREKGHRQCDDIIKIIVTSQPTSFDLLELPKLGESVKRNTTGRTSRGGDHSSEDWAALNFPIRTSLK</sequence>
<feature type="region of interest" description="Disordered" evidence="3">
    <location>
        <begin position="89"/>
        <end position="134"/>
    </location>
</feature>
<dbReference type="Gene3D" id="1.25.40.10">
    <property type="entry name" value="Tetratricopeptide repeat domain"/>
    <property type="match status" value="2"/>
</dbReference>
<evidence type="ECO:0000256" key="1">
    <source>
        <dbReference type="PROSITE-ProRule" id="PRU00267"/>
    </source>
</evidence>
<dbReference type="Gene3D" id="3.40.50.1460">
    <property type="match status" value="1"/>
</dbReference>
<dbReference type="SMART" id="SM00355">
    <property type="entry name" value="ZnF_C2H2"/>
    <property type="match status" value="3"/>
</dbReference>
<feature type="DNA-binding region" description="HMG box" evidence="1">
    <location>
        <begin position="688"/>
        <end position="754"/>
    </location>
</feature>
<dbReference type="PANTHER" id="PTHR35391:SF7">
    <property type="entry name" value="C2H2-TYPE DOMAIN-CONTAINING PROTEIN"/>
    <property type="match status" value="1"/>
</dbReference>
<dbReference type="GO" id="GO:0004197">
    <property type="term" value="F:cysteine-type endopeptidase activity"/>
    <property type="evidence" value="ECO:0007669"/>
    <property type="project" value="InterPro"/>
</dbReference>
<dbReference type="Pfam" id="PF00656">
    <property type="entry name" value="Peptidase_C14"/>
    <property type="match status" value="1"/>
</dbReference>
<gene>
    <name evidence="5" type="ORF">GJ744_004802</name>
</gene>
<organism evidence="5 6">
    <name type="scientific">Endocarpon pusillum</name>
    <dbReference type="NCBI Taxonomy" id="364733"/>
    <lineage>
        <taxon>Eukaryota</taxon>
        <taxon>Fungi</taxon>
        <taxon>Dikarya</taxon>
        <taxon>Ascomycota</taxon>
        <taxon>Pezizomycotina</taxon>
        <taxon>Eurotiomycetes</taxon>
        <taxon>Chaetothyriomycetidae</taxon>
        <taxon>Verrucariales</taxon>
        <taxon>Verrucariaceae</taxon>
        <taxon>Endocarpon</taxon>
    </lineage>
</organism>
<dbReference type="GO" id="GO:0005634">
    <property type="term" value="C:nucleus"/>
    <property type="evidence" value="ECO:0007669"/>
    <property type="project" value="UniProtKB-UniRule"/>
</dbReference>
<dbReference type="GO" id="GO:0003677">
    <property type="term" value="F:DNA binding"/>
    <property type="evidence" value="ECO:0007669"/>
    <property type="project" value="UniProtKB-UniRule"/>
</dbReference>
<dbReference type="SUPFAM" id="SSF48452">
    <property type="entry name" value="TPR-like"/>
    <property type="match status" value="2"/>
</dbReference>
<dbReference type="InterPro" id="IPR013087">
    <property type="entry name" value="Znf_C2H2_type"/>
</dbReference>
<keyword evidence="1" id="KW-0539">Nucleus</keyword>
<evidence type="ECO:0000313" key="6">
    <source>
        <dbReference type="Proteomes" id="UP000606974"/>
    </source>
</evidence>
<accession>A0A8H7A982</accession>
<dbReference type="PANTHER" id="PTHR35391">
    <property type="entry name" value="C2H2-TYPE DOMAIN-CONTAINING PROTEIN-RELATED"/>
    <property type="match status" value="1"/>
</dbReference>
<dbReference type="Proteomes" id="UP000606974">
    <property type="component" value="Unassembled WGS sequence"/>
</dbReference>
<dbReference type="InterPro" id="IPR019734">
    <property type="entry name" value="TPR_rpt"/>
</dbReference>
<dbReference type="InterPro" id="IPR009071">
    <property type="entry name" value="HMG_box_dom"/>
</dbReference>
<dbReference type="Pfam" id="PF13424">
    <property type="entry name" value="TPR_12"/>
    <property type="match status" value="1"/>
</dbReference>
<dbReference type="OrthoDB" id="3223806at2759"/>
<evidence type="ECO:0000256" key="2">
    <source>
        <dbReference type="PROSITE-ProRule" id="PRU00339"/>
    </source>
</evidence>
<name>A0A8H7A982_9EURO</name>
<protein>
    <recommendedName>
        <fullName evidence="4">HMG box domain-containing protein</fullName>
    </recommendedName>
</protein>
<dbReference type="InterPro" id="IPR011990">
    <property type="entry name" value="TPR-like_helical_dom_sf"/>
</dbReference>
<feature type="domain" description="HMG box" evidence="4">
    <location>
        <begin position="688"/>
        <end position="754"/>
    </location>
</feature>
<dbReference type="PROSITE" id="PS50005">
    <property type="entry name" value="TPR"/>
    <property type="match status" value="1"/>
</dbReference>
<reference evidence="5" key="1">
    <citation type="submission" date="2020-02" db="EMBL/GenBank/DDBJ databases">
        <authorList>
            <person name="Palmer J.M."/>
        </authorList>
    </citation>
    <scope>NUCLEOTIDE SEQUENCE</scope>
    <source>
        <strain evidence="5">EPUS1.4</strain>
        <tissue evidence="5">Thallus</tissue>
    </source>
</reference>
<dbReference type="InterPro" id="IPR011600">
    <property type="entry name" value="Pept_C14_caspase"/>
</dbReference>
<dbReference type="Pfam" id="PF13374">
    <property type="entry name" value="TPR_10"/>
    <property type="match status" value="1"/>
</dbReference>
<feature type="compositionally biased region" description="Acidic residues" evidence="3">
    <location>
        <begin position="100"/>
        <end position="112"/>
    </location>
</feature>
<feature type="repeat" description="TPR" evidence="2">
    <location>
        <begin position="1100"/>
        <end position="1133"/>
    </location>
</feature>
<keyword evidence="6" id="KW-1185">Reference proteome</keyword>
<comment type="caution">
    <text evidence="5">The sequence shown here is derived from an EMBL/GenBank/DDBJ whole genome shotgun (WGS) entry which is preliminary data.</text>
</comment>
<evidence type="ECO:0000256" key="3">
    <source>
        <dbReference type="SAM" id="MobiDB-lite"/>
    </source>
</evidence>
<dbReference type="GO" id="GO:0006508">
    <property type="term" value="P:proteolysis"/>
    <property type="evidence" value="ECO:0007669"/>
    <property type="project" value="InterPro"/>
</dbReference>
<evidence type="ECO:0000313" key="5">
    <source>
        <dbReference type="EMBL" id="KAF7502926.1"/>
    </source>
</evidence>
<dbReference type="PROSITE" id="PS50118">
    <property type="entry name" value="HMG_BOX_2"/>
    <property type="match status" value="1"/>
</dbReference>
<dbReference type="EMBL" id="JAACFV010000208">
    <property type="protein sequence ID" value="KAF7502926.1"/>
    <property type="molecule type" value="Genomic_DNA"/>
</dbReference>